<dbReference type="InterPro" id="IPR007438">
    <property type="entry name" value="DUF488"/>
</dbReference>
<dbReference type="EMBL" id="DTBX01000087">
    <property type="protein sequence ID" value="HGQ55311.1"/>
    <property type="molecule type" value="Genomic_DNA"/>
</dbReference>
<evidence type="ECO:0000313" key="2">
    <source>
        <dbReference type="EMBL" id="HGU46937.1"/>
    </source>
</evidence>
<accession>A0A7C4S173</accession>
<sequence>MRIYTLGTANRTKEEFLKILDKYRIKVIFDVRRFPTSHFEHFRRENLIIICEENKITYTYLGNELGGFRKGGYLKWTETQNFKKGIEIIYKTATYLPAVILCREKYPFYCHRKYIADDLSKKDVEVIHIIDEEKIILHKELSYERYNKRNK</sequence>
<dbReference type="InterPro" id="IPR014519">
    <property type="entry name" value="UCP024492"/>
</dbReference>
<dbReference type="Pfam" id="PF04343">
    <property type="entry name" value="DUF488"/>
    <property type="match status" value="1"/>
</dbReference>
<dbReference type="PANTHER" id="PTHR39337">
    <property type="entry name" value="BLR5642 PROTEIN"/>
    <property type="match status" value="1"/>
</dbReference>
<name>A0A7C4S173_UNCW3</name>
<organism evidence="2">
    <name type="scientific">candidate division WOR-3 bacterium</name>
    <dbReference type="NCBI Taxonomy" id="2052148"/>
    <lineage>
        <taxon>Bacteria</taxon>
        <taxon>Bacteria division WOR-3</taxon>
    </lineage>
</organism>
<comment type="caution">
    <text evidence="2">The sequence shown here is derived from an EMBL/GenBank/DDBJ whole genome shotgun (WGS) entry which is preliminary data.</text>
</comment>
<dbReference type="PIRSF" id="PIRSF024492">
    <property type="entry name" value="UCP024492"/>
    <property type="match status" value="1"/>
</dbReference>
<gene>
    <name evidence="2" type="ORF">ENT60_00040</name>
    <name evidence="1" type="ORF">ENU28_02470</name>
</gene>
<dbReference type="EMBL" id="DSZH01000003">
    <property type="protein sequence ID" value="HGU46937.1"/>
    <property type="molecule type" value="Genomic_DNA"/>
</dbReference>
<protein>
    <submittedName>
        <fullName evidence="2">DUF488 domain-containing protein</fullName>
    </submittedName>
</protein>
<evidence type="ECO:0000313" key="1">
    <source>
        <dbReference type="EMBL" id="HGQ55311.1"/>
    </source>
</evidence>
<proteinExistence type="predicted"/>
<reference evidence="2" key="1">
    <citation type="journal article" date="2020" name="mSystems">
        <title>Genome- and Community-Level Interaction Insights into Carbon Utilization and Element Cycling Functions of Hydrothermarchaeota in Hydrothermal Sediment.</title>
        <authorList>
            <person name="Zhou Z."/>
            <person name="Liu Y."/>
            <person name="Xu W."/>
            <person name="Pan J."/>
            <person name="Luo Z.H."/>
            <person name="Li M."/>
        </authorList>
    </citation>
    <scope>NUCLEOTIDE SEQUENCE [LARGE SCALE GENOMIC DNA]</scope>
    <source>
        <strain evidence="2">SpSt-594</strain>
        <strain evidence="1">SpSt-655</strain>
    </source>
</reference>
<dbReference type="PANTHER" id="PTHR39337:SF1">
    <property type="entry name" value="BLR5642 PROTEIN"/>
    <property type="match status" value="1"/>
</dbReference>
<dbReference type="AlphaFoldDB" id="A0A7C4S173"/>